<feature type="domain" description="Rhodanese" evidence="12">
    <location>
        <begin position="310"/>
        <end position="407"/>
    </location>
</feature>
<dbReference type="SMART" id="SM00450">
    <property type="entry name" value="RHOD"/>
    <property type="match status" value="1"/>
</dbReference>
<dbReference type="GO" id="GO:0042292">
    <property type="term" value="F:URM1 activating enzyme activity"/>
    <property type="evidence" value="ECO:0007669"/>
    <property type="project" value="TreeGrafter"/>
</dbReference>
<dbReference type="EC" id="2.8.1.-" evidence="11"/>
<dbReference type="InterPro" id="IPR045886">
    <property type="entry name" value="ThiF/MoeB/HesA"/>
</dbReference>
<dbReference type="PANTHER" id="PTHR10953:SF102">
    <property type="entry name" value="ADENYLYLTRANSFERASE AND SULFURTRANSFERASE MOCS3"/>
    <property type="match status" value="1"/>
</dbReference>
<dbReference type="InterPro" id="IPR035985">
    <property type="entry name" value="Ubiquitin-activating_enz"/>
</dbReference>
<dbReference type="OrthoDB" id="10261062at2759"/>
<dbReference type="AlphaFoldDB" id="A0A813ZP21"/>
<feature type="binding site" evidence="11">
    <location>
        <position position="63"/>
    </location>
    <ligand>
        <name>ATP</name>
        <dbReference type="ChEBI" id="CHEBI:30616"/>
    </ligand>
</feature>
<evidence type="ECO:0000313" key="14">
    <source>
        <dbReference type="Proteomes" id="UP000663879"/>
    </source>
</evidence>
<dbReference type="UniPathway" id="UPA00988"/>
<feature type="binding site" evidence="11">
    <location>
        <position position="175"/>
    </location>
    <ligand>
        <name>Zn(2+)</name>
        <dbReference type="ChEBI" id="CHEBI:29105"/>
    </ligand>
</feature>
<feature type="active site" description="Cysteine persulfide intermediate; for sulfurtransferase activity" evidence="11">
    <location>
        <position position="366"/>
    </location>
</feature>
<keyword evidence="7 11" id="KW-0862">Zinc</keyword>
<dbReference type="EMBL" id="CAJNOC010001944">
    <property type="protein sequence ID" value="CAF0902241.1"/>
    <property type="molecule type" value="Genomic_DNA"/>
</dbReference>
<dbReference type="PANTHER" id="PTHR10953">
    <property type="entry name" value="UBIQUITIN-ACTIVATING ENZYME E1"/>
    <property type="match status" value="1"/>
</dbReference>
<comment type="pathway">
    <text evidence="11">tRNA modification; 5-methoxycarbonylmethyl-2-thiouridine-tRNA biosynthesis.</text>
</comment>
<dbReference type="FunFam" id="3.40.250.10:FF:000014">
    <property type="entry name" value="Adenylyltransferase and sulfurtransferase MOCS3"/>
    <property type="match status" value="1"/>
</dbReference>
<comment type="similarity">
    <text evidence="11">In the N-terminal section; belongs to the HesA/MoeB/ThiF family. UBA4 subfamily.</text>
</comment>
<keyword evidence="4 11" id="KW-0819">tRNA processing</keyword>
<dbReference type="GO" id="GO:0005524">
    <property type="term" value="F:ATP binding"/>
    <property type="evidence" value="ECO:0007669"/>
    <property type="project" value="UniProtKB-KW"/>
</dbReference>
<evidence type="ECO:0000259" key="12">
    <source>
        <dbReference type="PROSITE" id="PS50206"/>
    </source>
</evidence>
<evidence type="ECO:0000256" key="6">
    <source>
        <dbReference type="ARBA" id="ARBA00022741"/>
    </source>
</evidence>
<dbReference type="FunFam" id="3.40.50.720:FF:000033">
    <property type="entry name" value="Adenylyltransferase and sulfurtransferase MOCS3"/>
    <property type="match status" value="1"/>
</dbReference>
<dbReference type="GO" id="GO:0006777">
    <property type="term" value="P:Mo-molybdopterin cofactor biosynthetic process"/>
    <property type="evidence" value="ECO:0007669"/>
    <property type="project" value="UniProtKB-UniRule"/>
</dbReference>
<comment type="caution">
    <text evidence="13">The sequence shown here is derived from an EMBL/GenBank/DDBJ whole genome shotgun (WGS) entry which is preliminary data.</text>
</comment>
<feature type="binding site" evidence="11">
    <location>
        <position position="251"/>
    </location>
    <ligand>
        <name>Zn(2+)</name>
        <dbReference type="ChEBI" id="CHEBI:29105"/>
    </ligand>
</feature>
<dbReference type="EC" id="2.7.7.-" evidence="11"/>
<keyword evidence="5 11" id="KW-0479">Metal-binding</keyword>
<name>A0A813ZP21_9BILA</name>
<evidence type="ECO:0000256" key="8">
    <source>
        <dbReference type="ARBA" id="ARBA00022840"/>
    </source>
</evidence>
<dbReference type="GO" id="GO:0046872">
    <property type="term" value="F:metal ion binding"/>
    <property type="evidence" value="ECO:0007669"/>
    <property type="project" value="UniProtKB-KW"/>
</dbReference>
<feature type="binding site" evidence="11">
    <location>
        <position position="87"/>
    </location>
    <ligand>
        <name>ATP</name>
        <dbReference type="ChEBI" id="CHEBI:30616"/>
    </ligand>
</feature>
<proteinExistence type="inferred from homology"/>
<evidence type="ECO:0000256" key="10">
    <source>
        <dbReference type="ARBA" id="ARBA00023268"/>
    </source>
</evidence>
<keyword evidence="3 11" id="KW-0808">Transferase</keyword>
<evidence type="ECO:0000256" key="3">
    <source>
        <dbReference type="ARBA" id="ARBA00022679"/>
    </source>
</evidence>
<dbReference type="Pfam" id="PF00899">
    <property type="entry name" value="ThiF"/>
    <property type="match status" value="1"/>
</dbReference>
<reference evidence="13" key="1">
    <citation type="submission" date="2021-02" db="EMBL/GenBank/DDBJ databases">
        <authorList>
            <person name="Nowell W R."/>
        </authorList>
    </citation>
    <scope>NUCLEOTIDE SEQUENCE</scope>
    <source>
        <strain evidence="13">Ploen Becks lab</strain>
    </source>
</reference>
<comment type="subcellular location">
    <subcellularLocation>
        <location evidence="1">Cytoplasm</location>
        <location evidence="1">Cytosol</location>
    </subcellularLocation>
</comment>
<organism evidence="13 14">
    <name type="scientific">Brachionus calyciflorus</name>
    <dbReference type="NCBI Taxonomy" id="104777"/>
    <lineage>
        <taxon>Eukaryota</taxon>
        <taxon>Metazoa</taxon>
        <taxon>Spiralia</taxon>
        <taxon>Gnathifera</taxon>
        <taxon>Rotifera</taxon>
        <taxon>Eurotatoria</taxon>
        <taxon>Monogononta</taxon>
        <taxon>Pseudotrocha</taxon>
        <taxon>Ploima</taxon>
        <taxon>Brachionidae</taxon>
        <taxon>Brachionus</taxon>
    </lineage>
</organism>
<dbReference type="InterPro" id="IPR001763">
    <property type="entry name" value="Rhodanese-like_dom"/>
</dbReference>
<dbReference type="Proteomes" id="UP000663879">
    <property type="component" value="Unassembled WGS sequence"/>
</dbReference>
<dbReference type="InterPro" id="IPR036873">
    <property type="entry name" value="Rhodanese-like_dom_sf"/>
</dbReference>
<dbReference type="InterPro" id="IPR000594">
    <property type="entry name" value="ThiF_NAD_FAD-bd"/>
</dbReference>
<dbReference type="PROSITE" id="PS50206">
    <property type="entry name" value="RHODANESE_3"/>
    <property type="match status" value="1"/>
</dbReference>
<keyword evidence="6 11" id="KW-0547">Nucleotide-binding</keyword>
<dbReference type="Gene3D" id="3.40.50.720">
    <property type="entry name" value="NAD(P)-binding Rossmann-like Domain"/>
    <property type="match status" value="1"/>
</dbReference>
<evidence type="ECO:0000256" key="11">
    <source>
        <dbReference type="HAMAP-Rule" id="MF_03049"/>
    </source>
</evidence>
<feature type="active site" description="Glycyl thioester intermediate; for adenylyltransferase activity" evidence="11">
    <location>
        <position position="192"/>
    </location>
</feature>
<protein>
    <recommendedName>
        <fullName evidence="11">Adenylyltransferase and sulfurtransferase MOCS3 homolog</fullName>
    </recommendedName>
    <alternativeName>
        <fullName evidence="11">UBA4 homolog</fullName>
    </alternativeName>
    <alternativeName>
        <fullName evidence="11">Ubiquitin-like protein activator 4 homolog</fullName>
    </alternativeName>
    <domain>
        <recommendedName>
            <fullName evidence="11">Adenylyltransferase</fullName>
            <ecNumber evidence="11">2.7.7.-</ecNumber>
        </recommendedName>
    </domain>
    <domain>
        <recommendedName>
            <fullName evidence="11">Sulfurtransferase</fullName>
            <ecNumber evidence="11">2.8.1.-</ecNumber>
        </recommendedName>
    </domain>
</protein>
<evidence type="ECO:0000256" key="9">
    <source>
        <dbReference type="ARBA" id="ARBA00023150"/>
    </source>
</evidence>
<evidence type="ECO:0000256" key="1">
    <source>
        <dbReference type="ARBA" id="ARBA00004514"/>
    </source>
</evidence>
<evidence type="ECO:0000313" key="13">
    <source>
        <dbReference type="EMBL" id="CAF0902241.1"/>
    </source>
</evidence>
<keyword evidence="14" id="KW-1185">Reference proteome</keyword>
<comment type="caution">
    <text evidence="11">Lacks conserved residue(s) required for the propagation of feature annotation.</text>
</comment>
<accession>A0A813ZP21</accession>
<sequence>MAHNLTNSEIERYSRQLIIPDYGIESQNKLKSSSILIIGCGGLGCPSALYLSTAGIGRLGLVDDDTIEISNIHRQIAHDENKIGISKAQNLADRCKALNSLVKYEVHNILFTKTTALNLIEQYPFLFLSIYCTDNVITRYLINDVCVLLGKPLVSGSALKFEGQLTVYNYLNGPCYRCLYPTAPPAHAVSNCSDAGILGPIVGMIGSLQALEAIKVVAEIGTCLNGRMMIFDGFDFLTRIIKLRPRQIETCLMCKSVLSRENLTKKDREEILENFDYIEFCGVSNYNDKSINISILSDKKRINCSDYKNFTESHLLIDVRPKCQFNICSLPNSLNIPFDDFVYNEEKVVENIRDKLGNEKSIFLVCRRGNDSQLAVEILEKHFNDKEIKDLIGGLQTWSKEIEPDFPKY</sequence>
<dbReference type="SUPFAM" id="SSF69572">
    <property type="entry name" value="Activating enzymes of the ubiquitin-like proteins"/>
    <property type="match status" value="1"/>
</dbReference>
<evidence type="ECO:0000256" key="4">
    <source>
        <dbReference type="ARBA" id="ARBA00022694"/>
    </source>
</evidence>
<feature type="binding site" evidence="11">
    <location>
        <position position="42"/>
    </location>
    <ligand>
        <name>ATP</name>
        <dbReference type="ChEBI" id="CHEBI:30616"/>
    </ligand>
</feature>
<feature type="binding site" evidence="11">
    <location>
        <position position="254"/>
    </location>
    <ligand>
        <name>Zn(2+)</name>
        <dbReference type="ChEBI" id="CHEBI:29105"/>
    </ligand>
</feature>
<evidence type="ECO:0000256" key="2">
    <source>
        <dbReference type="ARBA" id="ARBA00022490"/>
    </source>
</evidence>
<comment type="cofactor">
    <cofactor evidence="11">
        <name>Zn(2+)</name>
        <dbReference type="ChEBI" id="CHEBI:29105"/>
    </cofactor>
    <text evidence="11">Binds 1 zinc ion per subunit.</text>
</comment>
<gene>
    <name evidence="13" type="ORF">OXX778_LOCUS11458</name>
</gene>
<dbReference type="GO" id="GO:0004792">
    <property type="term" value="F:thiosulfate-cyanide sulfurtransferase activity"/>
    <property type="evidence" value="ECO:0007669"/>
    <property type="project" value="TreeGrafter"/>
</dbReference>
<dbReference type="Gene3D" id="3.40.250.10">
    <property type="entry name" value="Rhodanese-like domain"/>
    <property type="match status" value="1"/>
</dbReference>
<feature type="binding site" evidence="11">
    <location>
        <begin position="134"/>
        <end position="135"/>
    </location>
    <ligand>
        <name>ATP</name>
        <dbReference type="ChEBI" id="CHEBI:30616"/>
    </ligand>
</feature>
<keyword evidence="8 11" id="KW-0067">ATP-binding</keyword>
<dbReference type="InterPro" id="IPR028885">
    <property type="entry name" value="MOCS3/Uba4"/>
</dbReference>
<keyword evidence="2 11" id="KW-0963">Cytoplasm</keyword>
<dbReference type="Pfam" id="PF00581">
    <property type="entry name" value="Rhodanese"/>
    <property type="match status" value="1"/>
</dbReference>
<dbReference type="CDD" id="cd00757">
    <property type="entry name" value="ThiF_MoeB_HesA_family"/>
    <property type="match status" value="1"/>
</dbReference>
<evidence type="ECO:0000256" key="7">
    <source>
        <dbReference type="ARBA" id="ARBA00022833"/>
    </source>
</evidence>
<dbReference type="GO" id="GO:0005829">
    <property type="term" value="C:cytosol"/>
    <property type="evidence" value="ECO:0007669"/>
    <property type="project" value="UniProtKB-SubCell"/>
</dbReference>
<comment type="function">
    <text evidence="11">Plays a central role in 2-thiolation of mcm(5)S(2)U at tRNA wobble positions of cytosolic tRNA(Lys), tRNA(Glu) and tRNA(Gln). Acts by mediating the C-terminal thiocarboxylation of the sulfur carrier URM1. Its N-terminus first activates URM1 as acyl-adenylate (-COAMP), then the persulfide sulfur on the catalytic cysteine is transferred to URM1 to form thiocarboxylation (-COSH) of its C-terminus. The reaction probably involves hydrogen sulfide that is generated from the persulfide intermediate and that acts as nucleophile towards URM1. Subsequently, a transient disulfide bond is formed. Does not use thiosulfate as sulfur donor; NFS1 probably acting as a sulfur donor for thiocarboxylation reactions.</text>
</comment>
<dbReference type="GO" id="GO:0002143">
    <property type="term" value="P:tRNA wobble position uridine thiolation"/>
    <property type="evidence" value="ECO:0007669"/>
    <property type="project" value="InterPro"/>
</dbReference>
<dbReference type="GO" id="GO:0070566">
    <property type="term" value="F:adenylyltransferase activity"/>
    <property type="evidence" value="ECO:0007669"/>
    <property type="project" value="InterPro"/>
</dbReference>
<evidence type="ECO:0000256" key="5">
    <source>
        <dbReference type="ARBA" id="ARBA00022723"/>
    </source>
</evidence>
<keyword evidence="9 11" id="KW-0501">Molybdenum cofactor biosynthesis</keyword>
<keyword evidence="10 11" id="KW-0511">Multifunctional enzyme</keyword>
<feature type="binding site" evidence="11">
    <location>
        <position position="178"/>
    </location>
    <ligand>
        <name>Zn(2+)</name>
        <dbReference type="ChEBI" id="CHEBI:29105"/>
    </ligand>
</feature>
<dbReference type="HAMAP" id="MF_03049">
    <property type="entry name" value="MOCS3_Uba4"/>
    <property type="match status" value="1"/>
</dbReference>